<evidence type="ECO:0008006" key="3">
    <source>
        <dbReference type="Google" id="ProtNLM"/>
    </source>
</evidence>
<dbReference type="STRING" id="57704.SAMN04489793_5232"/>
<evidence type="ECO:0000313" key="1">
    <source>
        <dbReference type="EMBL" id="SED57807.1"/>
    </source>
</evidence>
<gene>
    <name evidence="1" type="ORF">SAMN04489793_5232</name>
</gene>
<accession>A0A1H5BU51</accession>
<organism evidence="1 2">
    <name type="scientific">Tsukamurella tyrosinosolvens</name>
    <dbReference type="NCBI Taxonomy" id="57704"/>
    <lineage>
        <taxon>Bacteria</taxon>
        <taxon>Bacillati</taxon>
        <taxon>Actinomycetota</taxon>
        <taxon>Actinomycetes</taxon>
        <taxon>Mycobacteriales</taxon>
        <taxon>Tsukamurellaceae</taxon>
        <taxon>Tsukamurella</taxon>
    </lineage>
</organism>
<dbReference type="EMBL" id="FNSA01000003">
    <property type="protein sequence ID" value="SED57807.1"/>
    <property type="molecule type" value="Genomic_DNA"/>
</dbReference>
<evidence type="ECO:0000313" key="2">
    <source>
        <dbReference type="Proteomes" id="UP000182241"/>
    </source>
</evidence>
<sequence length="299" mass="31978">MRRARRPKEHVMDHSAHTAAPFPQGLQTAEQGYRITPSLTILDAGRTRVEFAIFGPDDAPVTAFDVQHDRKLHFIAVQRDTSGFQHVHPVMDATGTWSVELDLTPGVWRFFADIVPTALGTGIVLGADVAVPGDYRPRDLLERRTVSTVDDYVVTLDGALLPGEAGELRARITRGGIPVTDLQPYLAAYGHLVALRAGDLAFLHVHPEGGPTDPATPAGPDIRFHAMAPSAGTYRLFLDFQHAGTVRTADFTLVAGEPASAAQEPAADAADAVDAVDAGRDEPVAHAGPHSAHHGAHHH</sequence>
<reference evidence="2" key="1">
    <citation type="submission" date="2016-10" db="EMBL/GenBank/DDBJ databases">
        <authorList>
            <person name="Varghese N."/>
            <person name="Submissions S."/>
        </authorList>
    </citation>
    <scope>NUCLEOTIDE SEQUENCE [LARGE SCALE GENOMIC DNA]</scope>
    <source>
        <strain evidence="2">DSM 44234</strain>
    </source>
</reference>
<dbReference type="AlphaFoldDB" id="A0A1H5BU51"/>
<keyword evidence="2" id="KW-1185">Reference proteome</keyword>
<protein>
    <recommendedName>
        <fullName evidence="3">Secreted protein</fullName>
    </recommendedName>
</protein>
<dbReference type="Proteomes" id="UP000182241">
    <property type="component" value="Unassembled WGS sequence"/>
</dbReference>
<name>A0A1H5BU51_TSUTY</name>
<proteinExistence type="predicted"/>